<dbReference type="Proteomes" id="UP000321362">
    <property type="component" value="Chromosome"/>
</dbReference>
<dbReference type="PRINTS" id="PR00111">
    <property type="entry name" value="ABHYDROLASE"/>
</dbReference>
<evidence type="ECO:0000313" key="3">
    <source>
        <dbReference type="Proteomes" id="UP000321362"/>
    </source>
</evidence>
<dbReference type="PANTHER" id="PTHR43798">
    <property type="entry name" value="MONOACYLGLYCEROL LIPASE"/>
    <property type="match status" value="1"/>
</dbReference>
<dbReference type="KEGG" id="mgk:FSB76_24020"/>
<dbReference type="RefSeq" id="WP_147057920.1">
    <property type="nucleotide sequence ID" value="NZ_CP042437.1"/>
</dbReference>
<dbReference type="InterPro" id="IPR050266">
    <property type="entry name" value="AB_hydrolase_sf"/>
</dbReference>
<dbReference type="GO" id="GO:0016020">
    <property type="term" value="C:membrane"/>
    <property type="evidence" value="ECO:0007669"/>
    <property type="project" value="TreeGrafter"/>
</dbReference>
<sequence length="276" mass="30595">MSKESKIMLESDNIEVDGLSIRLIHHKKNDGIPILFTAPWPESIYSFYRILPRLVDSYSYVAVDLPGYGHSQSRADVMSPEAMGDFIITLLKQLGITRTHVVAPDVGTPAVLFAAAKKHELFESLVLGSAATRLDLAGGILKDAIYSPKDAFVDIGAEAVKDYLTHAAQLTPADIIEDFRKGSTGRRFEDAAQFVRAYKTDLPKLEVLLPTIETPVLILAGKDDPIVPPANGQFLSEKLIRSRYVLLDAYHRVWEEAFTSYTDELISWLAGGYRSI</sequence>
<evidence type="ECO:0000259" key="1">
    <source>
        <dbReference type="Pfam" id="PF00561"/>
    </source>
</evidence>
<proteinExistence type="predicted"/>
<protein>
    <submittedName>
        <fullName evidence="2">Alpha/beta hydrolase</fullName>
    </submittedName>
</protein>
<evidence type="ECO:0000313" key="2">
    <source>
        <dbReference type="EMBL" id="QEC78866.1"/>
    </source>
</evidence>
<feature type="domain" description="AB hydrolase-1" evidence="1">
    <location>
        <begin position="40"/>
        <end position="130"/>
    </location>
</feature>
<name>A0A5B8W7F6_9SPHI</name>
<accession>A0A5B8W7F6</accession>
<keyword evidence="3" id="KW-1185">Reference proteome</keyword>
<dbReference type="InterPro" id="IPR029058">
    <property type="entry name" value="AB_hydrolase_fold"/>
</dbReference>
<dbReference type="OrthoDB" id="9780765at2"/>
<dbReference type="AlphaFoldDB" id="A0A5B8W7F6"/>
<gene>
    <name evidence="2" type="ORF">FSB76_24020</name>
</gene>
<dbReference type="EMBL" id="CP042437">
    <property type="protein sequence ID" value="QEC78866.1"/>
    <property type="molecule type" value="Genomic_DNA"/>
</dbReference>
<dbReference type="InterPro" id="IPR000073">
    <property type="entry name" value="AB_hydrolase_1"/>
</dbReference>
<dbReference type="SUPFAM" id="SSF53474">
    <property type="entry name" value="alpha/beta-Hydrolases"/>
    <property type="match status" value="1"/>
</dbReference>
<reference evidence="2 3" key="1">
    <citation type="journal article" date="2013" name="J. Microbiol.">
        <title>Mucilaginibacter ginsenosidivorax sp. nov., with ginsenoside converting activity isolated from sediment.</title>
        <authorList>
            <person name="Kim J.K."/>
            <person name="Choi T.E."/>
            <person name="Liu Q.M."/>
            <person name="Park H.Y."/>
            <person name="Yi T.H."/>
            <person name="Yoon M.H."/>
            <person name="Kim S.C."/>
            <person name="Im W.T."/>
        </authorList>
    </citation>
    <scope>NUCLEOTIDE SEQUENCE [LARGE SCALE GENOMIC DNA]</scope>
    <source>
        <strain evidence="2 3">KHI28</strain>
    </source>
</reference>
<dbReference type="Gene3D" id="3.40.50.1820">
    <property type="entry name" value="alpha/beta hydrolase"/>
    <property type="match status" value="1"/>
</dbReference>
<keyword evidence="2" id="KW-0378">Hydrolase</keyword>
<dbReference type="GO" id="GO:0016787">
    <property type="term" value="F:hydrolase activity"/>
    <property type="evidence" value="ECO:0007669"/>
    <property type="project" value="UniProtKB-KW"/>
</dbReference>
<dbReference type="PANTHER" id="PTHR43798:SF33">
    <property type="entry name" value="HYDROLASE, PUTATIVE (AFU_ORTHOLOGUE AFUA_2G14860)-RELATED"/>
    <property type="match status" value="1"/>
</dbReference>
<dbReference type="Pfam" id="PF00561">
    <property type="entry name" value="Abhydrolase_1"/>
    <property type="match status" value="1"/>
</dbReference>
<organism evidence="2 3">
    <name type="scientific">Mucilaginibacter ginsenosidivorax</name>
    <dbReference type="NCBI Taxonomy" id="862126"/>
    <lineage>
        <taxon>Bacteria</taxon>
        <taxon>Pseudomonadati</taxon>
        <taxon>Bacteroidota</taxon>
        <taxon>Sphingobacteriia</taxon>
        <taxon>Sphingobacteriales</taxon>
        <taxon>Sphingobacteriaceae</taxon>
        <taxon>Mucilaginibacter</taxon>
    </lineage>
</organism>